<reference evidence="1 2" key="1">
    <citation type="submission" date="2022-03" db="EMBL/GenBank/DDBJ databases">
        <authorList>
            <person name="Macdonald S."/>
            <person name="Ahmed S."/>
            <person name="Newling K."/>
        </authorList>
    </citation>
    <scope>NUCLEOTIDE SEQUENCE [LARGE SCALE GENOMIC DNA]</scope>
</reference>
<keyword evidence="2" id="KW-1185">Reference proteome</keyword>
<organism evidence="1 2">
    <name type="scientific">Eruca vesicaria subsp. sativa</name>
    <name type="common">Garden rocket</name>
    <name type="synonym">Eruca sativa</name>
    <dbReference type="NCBI Taxonomy" id="29727"/>
    <lineage>
        <taxon>Eukaryota</taxon>
        <taxon>Viridiplantae</taxon>
        <taxon>Streptophyta</taxon>
        <taxon>Embryophyta</taxon>
        <taxon>Tracheophyta</taxon>
        <taxon>Spermatophyta</taxon>
        <taxon>Magnoliopsida</taxon>
        <taxon>eudicotyledons</taxon>
        <taxon>Gunneridae</taxon>
        <taxon>Pentapetalae</taxon>
        <taxon>rosids</taxon>
        <taxon>malvids</taxon>
        <taxon>Brassicales</taxon>
        <taxon>Brassicaceae</taxon>
        <taxon>Brassiceae</taxon>
        <taxon>Eruca</taxon>
    </lineage>
</organism>
<dbReference type="EMBL" id="CAKOAT010941821">
    <property type="protein sequence ID" value="CAH8391400.1"/>
    <property type="molecule type" value="Genomic_DNA"/>
</dbReference>
<gene>
    <name evidence="1" type="ORF">ERUC_LOCUS43883</name>
</gene>
<comment type="caution">
    <text evidence="1">The sequence shown here is derived from an EMBL/GenBank/DDBJ whole genome shotgun (WGS) entry which is preliminary data.</text>
</comment>
<proteinExistence type="predicted"/>
<sequence length="269" mass="29194">MTDDAEMGKATPRTPEFTPFDGAPACVTSFLSFREKMARRKAKKAPIRDSTELSLPFAPAATPAHEPMVQVSQDVVVKAGMATSHVPEALAYPSGSSTTPIFVYEKEKATDSMPPPPARKEIVLALRAPSGTPIVAPNVRKRKCIIQRVLSTGWDESDIGVSRKAMRRRRIVGSRKQKVLYTFQTYLEKISELLGSLECAQRRNLILAAVDGGMAVVQALQGEDPSSIQAEEAKLSARKGEHAIVDGSFDLISGNLKSECSLSPRSEDP</sequence>
<protein>
    <submittedName>
        <fullName evidence="1">Uncharacterized protein</fullName>
    </submittedName>
</protein>
<accession>A0ABC8M562</accession>
<dbReference type="Proteomes" id="UP001642260">
    <property type="component" value="Unassembled WGS sequence"/>
</dbReference>
<name>A0ABC8M562_ERUVS</name>
<evidence type="ECO:0000313" key="2">
    <source>
        <dbReference type="Proteomes" id="UP001642260"/>
    </source>
</evidence>
<dbReference type="AlphaFoldDB" id="A0ABC8M562"/>
<evidence type="ECO:0000313" key="1">
    <source>
        <dbReference type="EMBL" id="CAH8391400.1"/>
    </source>
</evidence>